<dbReference type="EMBL" id="LAZR01035925">
    <property type="protein sequence ID" value="KKL26187.1"/>
    <property type="molecule type" value="Genomic_DNA"/>
</dbReference>
<accession>A0A0F9CI99</accession>
<comment type="caution">
    <text evidence="1">The sequence shown here is derived from an EMBL/GenBank/DDBJ whole genome shotgun (WGS) entry which is preliminary data.</text>
</comment>
<reference evidence="1" key="1">
    <citation type="journal article" date="2015" name="Nature">
        <title>Complex archaea that bridge the gap between prokaryotes and eukaryotes.</title>
        <authorList>
            <person name="Spang A."/>
            <person name="Saw J.H."/>
            <person name="Jorgensen S.L."/>
            <person name="Zaremba-Niedzwiedzka K."/>
            <person name="Martijn J."/>
            <person name="Lind A.E."/>
            <person name="van Eijk R."/>
            <person name="Schleper C."/>
            <person name="Guy L."/>
            <person name="Ettema T.J."/>
        </authorList>
    </citation>
    <scope>NUCLEOTIDE SEQUENCE</scope>
</reference>
<protein>
    <submittedName>
        <fullName evidence="1">Uncharacterized protein</fullName>
    </submittedName>
</protein>
<name>A0A0F9CI99_9ZZZZ</name>
<sequence>METQVLLESIEDARQKAIEQASVASPETVGYYNGRVSAYYHAGLMVIQANLAEPLPPLGPVPDWVKGLKGWQ</sequence>
<proteinExistence type="predicted"/>
<dbReference type="AlphaFoldDB" id="A0A0F9CI99"/>
<evidence type="ECO:0000313" key="1">
    <source>
        <dbReference type="EMBL" id="KKL26187.1"/>
    </source>
</evidence>
<organism evidence="1">
    <name type="scientific">marine sediment metagenome</name>
    <dbReference type="NCBI Taxonomy" id="412755"/>
    <lineage>
        <taxon>unclassified sequences</taxon>
        <taxon>metagenomes</taxon>
        <taxon>ecological metagenomes</taxon>
    </lineage>
</organism>
<gene>
    <name evidence="1" type="ORF">LCGC14_2397780</name>
</gene>